<sequence>FRFRPCSFQLKSARAQLLRKNVFTIAPTGSGKTLTFWIPLLFNDGGIQILVTPLNILGDKNVLEIADLFGIKAVNVTSDTASDGLFKDIVALKYRVIVVNPEILMADRRFGDMYRN</sequence>
<evidence type="ECO:0000313" key="3">
    <source>
        <dbReference type="Proteomes" id="UP000053263"/>
    </source>
</evidence>
<dbReference type="InterPro" id="IPR014001">
    <property type="entry name" value="Helicase_ATP-bd"/>
</dbReference>
<dbReference type="Gene3D" id="3.40.50.300">
    <property type="entry name" value="P-loop containing nucleotide triphosphate hydrolases"/>
    <property type="match status" value="1"/>
</dbReference>
<evidence type="ECO:0000313" key="2">
    <source>
        <dbReference type="EMBL" id="KII83144.1"/>
    </source>
</evidence>
<dbReference type="InterPro" id="IPR027417">
    <property type="entry name" value="P-loop_NTPase"/>
</dbReference>
<dbReference type="AlphaFoldDB" id="A0A0C9T1T1"/>
<accession>A0A0C9T1T1</accession>
<dbReference type="GO" id="GO:0005524">
    <property type="term" value="F:ATP binding"/>
    <property type="evidence" value="ECO:0007669"/>
    <property type="project" value="InterPro"/>
</dbReference>
<dbReference type="SUPFAM" id="SSF52540">
    <property type="entry name" value="P-loop containing nucleoside triphosphate hydrolases"/>
    <property type="match status" value="1"/>
</dbReference>
<feature type="non-terminal residue" evidence="2">
    <location>
        <position position="116"/>
    </location>
</feature>
<proteinExistence type="predicted"/>
<dbReference type="EMBL" id="KN832582">
    <property type="protein sequence ID" value="KII83144.1"/>
    <property type="molecule type" value="Genomic_DNA"/>
</dbReference>
<dbReference type="Proteomes" id="UP000053263">
    <property type="component" value="Unassembled WGS sequence"/>
</dbReference>
<keyword evidence="3" id="KW-1185">Reference proteome</keyword>
<dbReference type="OrthoDB" id="10261556at2759"/>
<dbReference type="Pfam" id="PF00270">
    <property type="entry name" value="DEAD"/>
    <property type="match status" value="1"/>
</dbReference>
<reference evidence="2 3" key="1">
    <citation type="submission" date="2014-06" db="EMBL/GenBank/DDBJ databases">
        <title>Evolutionary Origins and Diversification of the Mycorrhizal Mutualists.</title>
        <authorList>
            <consortium name="DOE Joint Genome Institute"/>
            <consortium name="Mycorrhizal Genomics Consortium"/>
            <person name="Kohler A."/>
            <person name="Kuo A."/>
            <person name="Nagy L.G."/>
            <person name="Floudas D."/>
            <person name="Copeland A."/>
            <person name="Barry K.W."/>
            <person name="Cichocki N."/>
            <person name="Veneault-Fourrey C."/>
            <person name="LaButti K."/>
            <person name="Lindquist E.A."/>
            <person name="Lipzen A."/>
            <person name="Lundell T."/>
            <person name="Morin E."/>
            <person name="Murat C."/>
            <person name="Riley R."/>
            <person name="Ohm R."/>
            <person name="Sun H."/>
            <person name="Tunlid A."/>
            <person name="Henrissat B."/>
            <person name="Grigoriev I.V."/>
            <person name="Hibbett D.S."/>
            <person name="Martin F."/>
        </authorList>
    </citation>
    <scope>NUCLEOTIDE SEQUENCE [LARGE SCALE GENOMIC DNA]</scope>
    <source>
        <strain evidence="2 3">FD-325 SS-3</strain>
    </source>
</reference>
<organism evidence="2 3">
    <name type="scientific">Plicaturopsis crispa FD-325 SS-3</name>
    <dbReference type="NCBI Taxonomy" id="944288"/>
    <lineage>
        <taxon>Eukaryota</taxon>
        <taxon>Fungi</taxon>
        <taxon>Dikarya</taxon>
        <taxon>Basidiomycota</taxon>
        <taxon>Agaricomycotina</taxon>
        <taxon>Agaricomycetes</taxon>
        <taxon>Agaricomycetidae</taxon>
        <taxon>Amylocorticiales</taxon>
        <taxon>Amylocorticiaceae</taxon>
        <taxon>Plicatura</taxon>
        <taxon>Plicaturopsis crispa</taxon>
    </lineage>
</organism>
<dbReference type="GO" id="GO:0003676">
    <property type="term" value="F:nucleic acid binding"/>
    <property type="evidence" value="ECO:0007669"/>
    <property type="project" value="InterPro"/>
</dbReference>
<evidence type="ECO:0000259" key="1">
    <source>
        <dbReference type="PROSITE" id="PS51192"/>
    </source>
</evidence>
<protein>
    <recommendedName>
        <fullName evidence="1">Helicase ATP-binding domain-containing protein</fullName>
    </recommendedName>
</protein>
<feature type="non-terminal residue" evidence="2">
    <location>
        <position position="1"/>
    </location>
</feature>
<feature type="domain" description="Helicase ATP-binding" evidence="1">
    <location>
        <begin position="13"/>
        <end position="116"/>
    </location>
</feature>
<dbReference type="InterPro" id="IPR011545">
    <property type="entry name" value="DEAD/DEAH_box_helicase_dom"/>
</dbReference>
<name>A0A0C9T1T1_PLICR</name>
<gene>
    <name evidence="2" type="ORF">PLICRDRAFT_80666</name>
</gene>
<dbReference type="HOGENOM" id="CLU_001103_20_0_1"/>
<dbReference type="PROSITE" id="PS51192">
    <property type="entry name" value="HELICASE_ATP_BIND_1"/>
    <property type="match status" value="1"/>
</dbReference>